<feature type="domain" description="BTB" evidence="2">
    <location>
        <begin position="172"/>
        <end position="247"/>
    </location>
</feature>
<dbReference type="InterPro" id="IPR011333">
    <property type="entry name" value="SKP1/BTB/POZ_sf"/>
</dbReference>
<comment type="caution">
    <text evidence="3">The sequence shown here is derived from an EMBL/GenBank/DDBJ whole genome shotgun (WGS) entry which is preliminary data.</text>
</comment>
<dbReference type="PANTHER" id="PTHR47843:SF2">
    <property type="entry name" value="BTB DOMAIN-CONTAINING PROTEIN"/>
    <property type="match status" value="1"/>
</dbReference>
<dbReference type="SUPFAM" id="SSF54695">
    <property type="entry name" value="POZ domain"/>
    <property type="match status" value="1"/>
</dbReference>
<dbReference type="Gene3D" id="3.30.710.10">
    <property type="entry name" value="Potassium Channel Kv1.1, Chain A"/>
    <property type="match status" value="1"/>
</dbReference>
<proteinExistence type="predicted"/>
<dbReference type="EMBL" id="LFZO01000318">
    <property type="protein sequence ID" value="KXT09645.1"/>
    <property type="molecule type" value="Genomic_DNA"/>
</dbReference>
<dbReference type="PANTHER" id="PTHR47843">
    <property type="entry name" value="BTB DOMAIN-CONTAINING PROTEIN-RELATED"/>
    <property type="match status" value="1"/>
</dbReference>
<dbReference type="InterPro" id="IPR000210">
    <property type="entry name" value="BTB/POZ_dom"/>
</dbReference>
<evidence type="ECO:0000313" key="4">
    <source>
        <dbReference type="Proteomes" id="UP000073492"/>
    </source>
</evidence>
<sequence length="455" mass="51574">MYSQREYAVFFLSQAIDMCLRRVVADNVFRKRKAARVRRTGVWPNATKKDMQFEDEMHRKWVDGFPACGRQRKKHYLPPDITLDPIETPVWFRALPAQPATPPNNFGPPMSTVVHHIGVPAIEIPSPTPSDTSMSTRQGDQDVTAIPPRTSPRPGRSPDRPLLRTAFRNFSGVATVVVGESGNKARPQTQYLVHKELLTSASPFFAAALNSTFAEGMEQVVRLPEEKPESFEWFLQWLYTGTLTTQPSSTDPMHHRSTYLRAPNPFPAGSHISSSPIYDTLLDGDLRNSAGSPKYFLLLDLYALSDRLLTVPLSNHILSTIARLSESTNSVPTPSDTWILYDTIRDTSPLRTLVLDLFAYKKTDKLLETHKDDWHPKFLRELVVKLKRPGPEAIERHSLVAWRPRSWSSSKACEGCKEVLKPGVYNVFLNVRFDFSRLGVFIIHPAEEKAWLKVQ</sequence>
<accession>A0A139I4X4</accession>
<evidence type="ECO:0000259" key="2">
    <source>
        <dbReference type="PROSITE" id="PS50097"/>
    </source>
</evidence>
<organism evidence="3 4">
    <name type="scientific">Pseudocercospora musae</name>
    <dbReference type="NCBI Taxonomy" id="113226"/>
    <lineage>
        <taxon>Eukaryota</taxon>
        <taxon>Fungi</taxon>
        <taxon>Dikarya</taxon>
        <taxon>Ascomycota</taxon>
        <taxon>Pezizomycotina</taxon>
        <taxon>Dothideomycetes</taxon>
        <taxon>Dothideomycetidae</taxon>
        <taxon>Mycosphaerellales</taxon>
        <taxon>Mycosphaerellaceae</taxon>
        <taxon>Pseudocercospora</taxon>
    </lineage>
</organism>
<name>A0A139I4X4_9PEZI</name>
<feature type="region of interest" description="Disordered" evidence="1">
    <location>
        <begin position="124"/>
        <end position="161"/>
    </location>
</feature>
<dbReference type="Proteomes" id="UP000073492">
    <property type="component" value="Unassembled WGS sequence"/>
</dbReference>
<dbReference type="PROSITE" id="PS50097">
    <property type="entry name" value="BTB"/>
    <property type="match status" value="1"/>
</dbReference>
<evidence type="ECO:0000313" key="3">
    <source>
        <dbReference type="EMBL" id="KXT09645.1"/>
    </source>
</evidence>
<dbReference type="AlphaFoldDB" id="A0A139I4X4"/>
<keyword evidence="4" id="KW-1185">Reference proteome</keyword>
<dbReference type="CDD" id="cd18186">
    <property type="entry name" value="BTB_POZ_ZBTB_KLHL-like"/>
    <property type="match status" value="1"/>
</dbReference>
<protein>
    <recommendedName>
        <fullName evidence="2">BTB domain-containing protein</fullName>
    </recommendedName>
</protein>
<dbReference type="Pfam" id="PF00651">
    <property type="entry name" value="BTB"/>
    <property type="match status" value="1"/>
</dbReference>
<dbReference type="OrthoDB" id="194443at2759"/>
<reference evidence="3 4" key="1">
    <citation type="submission" date="2015-07" db="EMBL/GenBank/DDBJ databases">
        <title>Comparative genomics of the Sigatoka disease complex on banana suggests a link between parallel evolutionary changes in Pseudocercospora fijiensis and Pseudocercospora eumusae and increased virulence on the banana host.</title>
        <authorList>
            <person name="Chang T.-C."/>
            <person name="Salvucci A."/>
            <person name="Crous P.W."/>
            <person name="Stergiopoulos I."/>
        </authorList>
    </citation>
    <scope>NUCLEOTIDE SEQUENCE [LARGE SCALE GENOMIC DNA]</scope>
    <source>
        <strain evidence="3 4">CBS 116634</strain>
    </source>
</reference>
<dbReference type="STRING" id="113226.A0A139I4X4"/>
<evidence type="ECO:0000256" key="1">
    <source>
        <dbReference type="SAM" id="MobiDB-lite"/>
    </source>
</evidence>
<gene>
    <name evidence="3" type="ORF">AC579_3129</name>
</gene>